<feature type="region of interest" description="Disordered" evidence="2">
    <location>
        <begin position="365"/>
        <end position="420"/>
    </location>
</feature>
<evidence type="ECO:0000259" key="3">
    <source>
        <dbReference type="PROSITE" id="PS50158"/>
    </source>
</evidence>
<dbReference type="GeneID" id="20673225"/>
<feature type="region of interest" description="Disordered" evidence="2">
    <location>
        <begin position="228"/>
        <end position="260"/>
    </location>
</feature>
<dbReference type="OrthoDB" id="429967at2759"/>
<evidence type="ECO:0000256" key="1">
    <source>
        <dbReference type="PROSITE-ProRule" id="PRU00047"/>
    </source>
</evidence>
<accession>W4KK23</accession>
<keyword evidence="5" id="KW-1185">Reference proteome</keyword>
<evidence type="ECO:0000256" key="2">
    <source>
        <dbReference type="SAM" id="MobiDB-lite"/>
    </source>
</evidence>
<dbReference type="KEGG" id="hir:HETIRDRAFT_415178"/>
<name>W4KK23_HETIT</name>
<protein>
    <recommendedName>
        <fullName evidence="3">CCHC-type domain-containing protein</fullName>
    </recommendedName>
</protein>
<dbReference type="InterPro" id="IPR052115">
    <property type="entry name" value="NEXT_complex_subunit_ZCCHC8"/>
</dbReference>
<dbReference type="eggNOG" id="ENOG502S7GW">
    <property type="taxonomic scope" value="Eukaryota"/>
</dbReference>
<evidence type="ECO:0000313" key="4">
    <source>
        <dbReference type="EMBL" id="ETW86213.1"/>
    </source>
</evidence>
<dbReference type="PANTHER" id="PTHR13316">
    <property type="entry name" value="ZINC FINGER, CCHC DOMAIN CONTAINING 8"/>
    <property type="match status" value="1"/>
</dbReference>
<dbReference type="GO" id="GO:0071013">
    <property type="term" value="C:catalytic step 2 spliceosome"/>
    <property type="evidence" value="ECO:0007669"/>
    <property type="project" value="TreeGrafter"/>
</dbReference>
<dbReference type="PANTHER" id="PTHR13316:SF0">
    <property type="entry name" value="ZINC FINGER CCHC DOMAIN-CONTAINING PROTEIN 8"/>
    <property type="match status" value="1"/>
</dbReference>
<dbReference type="AlphaFoldDB" id="W4KK23"/>
<dbReference type="STRING" id="747525.W4KK23"/>
<feature type="compositionally biased region" description="Pro residues" evidence="2">
    <location>
        <begin position="368"/>
        <end position="386"/>
    </location>
</feature>
<keyword evidence="1" id="KW-0863">Zinc-finger</keyword>
<keyword evidence="1" id="KW-0862">Zinc</keyword>
<dbReference type="GO" id="GO:0008270">
    <property type="term" value="F:zinc ion binding"/>
    <property type="evidence" value="ECO:0007669"/>
    <property type="project" value="UniProtKB-KW"/>
</dbReference>
<dbReference type="GO" id="GO:0003723">
    <property type="term" value="F:RNA binding"/>
    <property type="evidence" value="ECO:0007669"/>
    <property type="project" value="TreeGrafter"/>
</dbReference>
<gene>
    <name evidence="4" type="ORF">HETIRDRAFT_415178</name>
</gene>
<dbReference type="InterPro" id="IPR001878">
    <property type="entry name" value="Znf_CCHC"/>
</dbReference>
<dbReference type="EMBL" id="KI925455">
    <property type="protein sequence ID" value="ETW86213.1"/>
    <property type="molecule type" value="Genomic_DNA"/>
</dbReference>
<dbReference type="PROSITE" id="PS50158">
    <property type="entry name" value="ZF_CCHC"/>
    <property type="match status" value="1"/>
</dbReference>
<dbReference type="RefSeq" id="XP_009542973.1">
    <property type="nucleotide sequence ID" value="XM_009544678.1"/>
</dbReference>
<proteinExistence type="predicted"/>
<evidence type="ECO:0000313" key="5">
    <source>
        <dbReference type="Proteomes" id="UP000030671"/>
    </source>
</evidence>
<organism evidence="4 5">
    <name type="scientific">Heterobasidion irregulare (strain TC 32-1)</name>
    <dbReference type="NCBI Taxonomy" id="747525"/>
    <lineage>
        <taxon>Eukaryota</taxon>
        <taxon>Fungi</taxon>
        <taxon>Dikarya</taxon>
        <taxon>Basidiomycota</taxon>
        <taxon>Agaricomycotina</taxon>
        <taxon>Agaricomycetes</taxon>
        <taxon>Russulales</taxon>
        <taxon>Bondarzewiaceae</taxon>
        <taxon>Heterobasidion</taxon>
        <taxon>Heterobasidion annosum species complex</taxon>
    </lineage>
</organism>
<feature type="compositionally biased region" description="Polar residues" evidence="2">
    <location>
        <begin position="391"/>
        <end position="407"/>
    </location>
</feature>
<feature type="compositionally biased region" description="Acidic residues" evidence="2">
    <location>
        <begin position="408"/>
        <end position="420"/>
    </location>
</feature>
<keyword evidence="1" id="KW-0479">Metal-binding</keyword>
<reference evidence="4 5" key="1">
    <citation type="journal article" date="2012" name="New Phytol.">
        <title>Insight into trade-off between wood decay and parasitism from the genome of a fungal forest pathogen.</title>
        <authorList>
            <person name="Olson A."/>
            <person name="Aerts A."/>
            <person name="Asiegbu F."/>
            <person name="Belbahri L."/>
            <person name="Bouzid O."/>
            <person name="Broberg A."/>
            <person name="Canback B."/>
            <person name="Coutinho P.M."/>
            <person name="Cullen D."/>
            <person name="Dalman K."/>
            <person name="Deflorio G."/>
            <person name="van Diepen L.T."/>
            <person name="Dunand C."/>
            <person name="Duplessis S."/>
            <person name="Durling M."/>
            <person name="Gonthier P."/>
            <person name="Grimwood J."/>
            <person name="Fossdal C.G."/>
            <person name="Hansson D."/>
            <person name="Henrissat B."/>
            <person name="Hietala A."/>
            <person name="Himmelstrand K."/>
            <person name="Hoffmeister D."/>
            <person name="Hogberg N."/>
            <person name="James T.Y."/>
            <person name="Karlsson M."/>
            <person name="Kohler A."/>
            <person name="Kues U."/>
            <person name="Lee Y.H."/>
            <person name="Lin Y.C."/>
            <person name="Lind M."/>
            <person name="Lindquist E."/>
            <person name="Lombard V."/>
            <person name="Lucas S."/>
            <person name="Lunden K."/>
            <person name="Morin E."/>
            <person name="Murat C."/>
            <person name="Park J."/>
            <person name="Raffaello T."/>
            <person name="Rouze P."/>
            <person name="Salamov A."/>
            <person name="Schmutz J."/>
            <person name="Solheim H."/>
            <person name="Stahlberg J."/>
            <person name="Velez H."/>
            <person name="de Vries R.P."/>
            <person name="Wiebenga A."/>
            <person name="Woodward S."/>
            <person name="Yakovlev I."/>
            <person name="Garbelotto M."/>
            <person name="Martin F."/>
            <person name="Grigoriev I.V."/>
            <person name="Stenlid J."/>
        </authorList>
    </citation>
    <scope>NUCLEOTIDE SEQUENCE [LARGE SCALE GENOMIC DNA]</scope>
    <source>
        <strain evidence="4 5">TC 32-1</strain>
    </source>
</reference>
<dbReference type="Proteomes" id="UP000030671">
    <property type="component" value="Unassembled WGS sequence"/>
</dbReference>
<sequence length="420" mass="47564">MLYFCDVQRVSPRIHPDPGPEFRWTYRSASPPILYDRHGERILGELDDDSEEEADNGLSRCFNCGSTKHLVTHCPDPYNPHLVSLSRQLFSFFRSERTMEPKTLSEAFESKHQRLLFLDTFTPGEIRGPILREALNLRVDDIGESMPWLKWIAEWGYPRGWATKSDPRDTVRRRIENQFVGDLTIEEGQGSFTIYGEDVVEELDLSRPSELTFSQALQGNDLTLKNMYPNDPSFDLSDSEEETLNPSCEDSALHNLRPSSTPPRRWAIYPSTYFSNDLLPIYSGHRLPSLRSRPTSSTYSDDRQSLWSSITSQLGPGSSSTQWANVQASSVGTGTHPWRLPGIFHISEDDSGVFAVRSRRWPLHELSPLPPPGPPPSPPPPPPLPSPSLSQQISKRSLSPEPQNNLWDENDSDMDMSDLD</sequence>
<dbReference type="InParanoid" id="W4KK23"/>
<feature type="domain" description="CCHC-type" evidence="3">
    <location>
        <begin position="60"/>
        <end position="76"/>
    </location>
</feature>
<dbReference type="HOGENOM" id="CLU_041922_0_0_1"/>